<dbReference type="AlphaFoldDB" id="A0A7C8J365"/>
<proteinExistence type="predicted"/>
<evidence type="ECO:0000256" key="1">
    <source>
        <dbReference type="SAM" id="MobiDB-lite"/>
    </source>
</evidence>
<dbReference type="EMBL" id="WUBL01000005">
    <property type="protein sequence ID" value="KAF2972722.1"/>
    <property type="molecule type" value="Genomic_DNA"/>
</dbReference>
<dbReference type="OrthoDB" id="4700339at2759"/>
<gene>
    <name evidence="3" type="ORF">GQX73_g859</name>
</gene>
<dbReference type="Pfam" id="PF14479">
    <property type="entry name" value="HeLo"/>
    <property type="match status" value="1"/>
</dbReference>
<dbReference type="Proteomes" id="UP000481858">
    <property type="component" value="Unassembled WGS sequence"/>
</dbReference>
<comment type="caution">
    <text evidence="3">The sequence shown here is derived from an EMBL/GenBank/DDBJ whole genome shotgun (WGS) entry which is preliminary data.</text>
</comment>
<feature type="region of interest" description="Disordered" evidence="1">
    <location>
        <begin position="162"/>
        <end position="222"/>
    </location>
</feature>
<dbReference type="InterPro" id="IPR029498">
    <property type="entry name" value="HeLo_dom"/>
</dbReference>
<reference evidence="3 4" key="1">
    <citation type="submission" date="2019-12" db="EMBL/GenBank/DDBJ databases">
        <title>Draft genome sequence of the ascomycete Xylaria multiplex DSM 110363.</title>
        <authorList>
            <person name="Buettner E."/>
            <person name="Kellner H."/>
        </authorList>
    </citation>
    <scope>NUCLEOTIDE SEQUENCE [LARGE SCALE GENOMIC DNA]</scope>
    <source>
        <strain evidence="3 4">DSM 110363</strain>
    </source>
</reference>
<dbReference type="Gene3D" id="1.20.120.1020">
    <property type="entry name" value="Prion-inhibition and propagation, HeLo domain"/>
    <property type="match status" value="1"/>
</dbReference>
<protein>
    <recommendedName>
        <fullName evidence="2">Prion-inhibition and propagation HeLo domain-containing protein</fullName>
    </recommendedName>
</protein>
<evidence type="ECO:0000313" key="4">
    <source>
        <dbReference type="Proteomes" id="UP000481858"/>
    </source>
</evidence>
<sequence length="578" mass="66101">MATGKEISLTLGAISKLYGLGKVAWKFYETTRQFGQDFETCMDDFHTQEWVFGSQLNTFKMSLEAYPQADPEHQRRRKGIANLIDQLVDIFNATYDIVEKYDTQCSNGTCTAHKHGTDTASHDIRHHKTTNKLQKNVEAPAHGLGAIQTWLIKRLKMMEQKLKETGESEKRRIRSSKEGQPDYKPTTTTVAGESSAVDHKRRRELRLEKRKRQQESARSEDLVSWAAHGKEDFTTSVAKLKNKNDELRILLSYLPSKDPFKKIRPLREYCGLWKKTETIRDDIEALHRALRKVNRARDQDKPKPIELAVKLETKPKDLLRKLQRYSQIDEDATPNVVISLLPTTETPFFNSSTRLNTMEPSKNRVGHLEGNEKTCHDLRIISVADELDHGRKLDDIIQLGLLPDKTRRAIAAKVAMAHVHFSDINSGTVHRHLGSYQVFPLAQDPTQPQNWKPKEITSLYVNFGFGQELQGLVVEKLPSDNDWNASLIDSAVELGILIFQIMALKRLEYPHTAQGLDLARAEIKDGHLDELERECGLFIREIVETCFIESYQDQNEDGKVERILAEVAAALDYHIDKE</sequence>
<keyword evidence="4" id="KW-1185">Reference proteome</keyword>
<name>A0A7C8J365_9PEZI</name>
<evidence type="ECO:0000313" key="3">
    <source>
        <dbReference type="EMBL" id="KAF2972722.1"/>
    </source>
</evidence>
<dbReference type="InterPro" id="IPR038305">
    <property type="entry name" value="HeLo_sf"/>
</dbReference>
<evidence type="ECO:0000259" key="2">
    <source>
        <dbReference type="Pfam" id="PF14479"/>
    </source>
</evidence>
<accession>A0A7C8J365</accession>
<feature type="compositionally biased region" description="Basic and acidic residues" evidence="1">
    <location>
        <begin position="162"/>
        <end position="181"/>
    </location>
</feature>
<organism evidence="3 4">
    <name type="scientific">Xylaria multiplex</name>
    <dbReference type="NCBI Taxonomy" id="323545"/>
    <lineage>
        <taxon>Eukaryota</taxon>
        <taxon>Fungi</taxon>
        <taxon>Dikarya</taxon>
        <taxon>Ascomycota</taxon>
        <taxon>Pezizomycotina</taxon>
        <taxon>Sordariomycetes</taxon>
        <taxon>Xylariomycetidae</taxon>
        <taxon>Xylariales</taxon>
        <taxon>Xylariaceae</taxon>
        <taxon>Xylaria</taxon>
    </lineage>
</organism>
<feature type="domain" description="Prion-inhibition and propagation HeLo" evidence="2">
    <location>
        <begin position="11"/>
        <end position="252"/>
    </location>
</feature>
<feature type="compositionally biased region" description="Basic residues" evidence="1">
    <location>
        <begin position="199"/>
        <end position="212"/>
    </location>
</feature>
<dbReference type="InParanoid" id="A0A7C8J365"/>